<dbReference type="RefSeq" id="XP_024685210.1">
    <property type="nucleotide sequence ID" value="XM_024825492.1"/>
</dbReference>
<comment type="caution">
    <text evidence="1">The sequence shown here is derived from an EMBL/GenBank/DDBJ whole genome shotgun (WGS) entry which is preliminary data.</text>
</comment>
<keyword evidence="2" id="KW-1185">Reference proteome</keyword>
<evidence type="ECO:0000313" key="1">
    <source>
        <dbReference type="EMBL" id="PKX96615.1"/>
    </source>
</evidence>
<dbReference type="GeneID" id="36532817"/>
<reference evidence="2" key="1">
    <citation type="journal article" date="2018" name="Proc. Natl. Acad. Sci. U.S.A.">
        <title>Linking secondary metabolites to gene clusters through genome sequencing of six diverse Aspergillus species.</title>
        <authorList>
            <person name="Kaerboelling I."/>
            <person name="Vesth T.C."/>
            <person name="Frisvad J.C."/>
            <person name="Nybo J.L."/>
            <person name="Theobald S."/>
            <person name="Kuo A."/>
            <person name="Bowyer P."/>
            <person name="Matsuda Y."/>
            <person name="Mondo S."/>
            <person name="Lyhne E.K."/>
            <person name="Kogle M.E."/>
            <person name="Clum A."/>
            <person name="Lipzen A."/>
            <person name="Salamov A."/>
            <person name="Ngan C.Y."/>
            <person name="Daum C."/>
            <person name="Chiniquy J."/>
            <person name="Barry K."/>
            <person name="LaButti K."/>
            <person name="Haridas S."/>
            <person name="Simmons B.A."/>
            <person name="Magnuson J.K."/>
            <person name="Mortensen U.H."/>
            <person name="Larsen T.O."/>
            <person name="Grigoriev I.V."/>
            <person name="Baker S.E."/>
            <person name="Andersen M.R."/>
        </authorList>
    </citation>
    <scope>NUCLEOTIDE SEQUENCE [LARGE SCALE GENOMIC DNA]</scope>
    <source>
        <strain evidence="2">IBT 16806</strain>
    </source>
</reference>
<gene>
    <name evidence="1" type="ORF">P174DRAFT_428151</name>
</gene>
<name>A0A2I1CG65_ASPN1</name>
<dbReference type="AlphaFoldDB" id="A0A2I1CG65"/>
<organism evidence="1 2">
    <name type="scientific">Aspergillus novofumigatus (strain IBT 16806)</name>
    <dbReference type="NCBI Taxonomy" id="1392255"/>
    <lineage>
        <taxon>Eukaryota</taxon>
        <taxon>Fungi</taxon>
        <taxon>Dikarya</taxon>
        <taxon>Ascomycota</taxon>
        <taxon>Pezizomycotina</taxon>
        <taxon>Eurotiomycetes</taxon>
        <taxon>Eurotiomycetidae</taxon>
        <taxon>Eurotiales</taxon>
        <taxon>Aspergillaceae</taxon>
        <taxon>Aspergillus</taxon>
        <taxon>Aspergillus subgen. Fumigati</taxon>
    </lineage>
</organism>
<evidence type="ECO:0000313" key="2">
    <source>
        <dbReference type="Proteomes" id="UP000234474"/>
    </source>
</evidence>
<dbReference type="VEuPathDB" id="FungiDB:P174DRAFT_428151"/>
<proteinExistence type="predicted"/>
<dbReference type="Proteomes" id="UP000234474">
    <property type="component" value="Unassembled WGS sequence"/>
</dbReference>
<sequence>MAWPEITKIVAAVVPVGCGTSHMTSFSYLRYPGSCFFATARNDKMEIHRNFTQADGVEQHRHKHVIFNSCTGSTKRNEDPMYSFNHRPFSVSTTCLPSWPRLSLSELTKRPDNLALADLSHSSRPLTAMSLTLYSICCGILSAWTASYSSLNR</sequence>
<accession>A0A2I1CG65</accession>
<protein>
    <submittedName>
        <fullName evidence="1">Uncharacterized protein</fullName>
    </submittedName>
</protein>
<dbReference type="EMBL" id="MSZS01000002">
    <property type="protein sequence ID" value="PKX96615.1"/>
    <property type="molecule type" value="Genomic_DNA"/>
</dbReference>